<accession>A0A2C9V526</accession>
<organism evidence="2">
    <name type="scientific">Manihot esculenta</name>
    <name type="common">Cassava</name>
    <name type="synonym">Jatropha manihot</name>
    <dbReference type="NCBI Taxonomy" id="3983"/>
    <lineage>
        <taxon>Eukaryota</taxon>
        <taxon>Viridiplantae</taxon>
        <taxon>Streptophyta</taxon>
        <taxon>Embryophyta</taxon>
        <taxon>Tracheophyta</taxon>
        <taxon>Spermatophyta</taxon>
        <taxon>Magnoliopsida</taxon>
        <taxon>eudicotyledons</taxon>
        <taxon>Gunneridae</taxon>
        <taxon>Pentapetalae</taxon>
        <taxon>rosids</taxon>
        <taxon>fabids</taxon>
        <taxon>Malpighiales</taxon>
        <taxon>Euphorbiaceae</taxon>
        <taxon>Crotonoideae</taxon>
        <taxon>Manihoteae</taxon>
        <taxon>Manihot</taxon>
    </lineage>
</organism>
<keyword evidence="1" id="KW-0472">Membrane</keyword>
<feature type="transmembrane region" description="Helical" evidence="1">
    <location>
        <begin position="6"/>
        <end position="24"/>
    </location>
</feature>
<name>A0A2C9V526_MANES</name>
<keyword evidence="1" id="KW-1133">Transmembrane helix</keyword>
<protein>
    <submittedName>
        <fullName evidence="2">Uncharacterized protein</fullName>
    </submittedName>
</protein>
<dbReference type="EMBL" id="CM004396">
    <property type="protein sequence ID" value="OAY39043.1"/>
    <property type="molecule type" value="Genomic_DNA"/>
</dbReference>
<sequence>MSSCWFLQFGFVGVFLLLINVYELECEISKFAMNASFDSSPSISSLSKYQLLLSKSLNY</sequence>
<proteinExistence type="predicted"/>
<evidence type="ECO:0000313" key="2">
    <source>
        <dbReference type="EMBL" id="OAY39043.1"/>
    </source>
</evidence>
<evidence type="ECO:0000256" key="1">
    <source>
        <dbReference type="SAM" id="Phobius"/>
    </source>
</evidence>
<keyword evidence="1" id="KW-0812">Transmembrane</keyword>
<gene>
    <name evidence="2" type="ORF">MANES_10G062900</name>
</gene>
<dbReference type="AlphaFoldDB" id="A0A2C9V526"/>
<reference evidence="2" key="1">
    <citation type="submission" date="2016-02" db="EMBL/GenBank/DDBJ databases">
        <title>WGS assembly of Manihot esculenta.</title>
        <authorList>
            <person name="Bredeson J.V."/>
            <person name="Prochnik S.E."/>
            <person name="Lyons J.B."/>
            <person name="Schmutz J."/>
            <person name="Grimwood J."/>
            <person name="Vrebalov J."/>
            <person name="Bart R.S."/>
            <person name="Amuge T."/>
            <person name="Ferguson M.E."/>
            <person name="Green R."/>
            <person name="Putnam N."/>
            <person name="Stites J."/>
            <person name="Rounsley S."/>
            <person name="Rokhsar D.S."/>
        </authorList>
    </citation>
    <scope>NUCLEOTIDE SEQUENCE [LARGE SCALE GENOMIC DNA]</scope>
    <source>
        <tissue evidence="2">Leaf</tissue>
    </source>
</reference>